<dbReference type="Pfam" id="PF00320">
    <property type="entry name" value="GATA"/>
    <property type="match status" value="1"/>
</dbReference>
<dbReference type="PROSITE" id="PS50114">
    <property type="entry name" value="GATA_ZN_FINGER_2"/>
    <property type="match status" value="1"/>
</dbReference>
<dbReference type="PANTHER" id="PTHR46813">
    <property type="entry name" value="GATA TRANSCRIPTION FACTOR 18"/>
    <property type="match status" value="1"/>
</dbReference>
<dbReference type="Gene3D" id="3.30.50.10">
    <property type="entry name" value="Erythroid Transcription Factor GATA-1, subunit A"/>
    <property type="match status" value="1"/>
</dbReference>
<keyword evidence="6" id="KW-0804">Transcription</keyword>
<keyword evidence="5" id="KW-0238">DNA-binding</keyword>
<comment type="similarity">
    <text evidence="7">Belongs to the type IV zinc-finger family. Class B subfamily.</text>
</comment>
<evidence type="ECO:0000256" key="2">
    <source>
        <dbReference type="ARBA" id="ARBA00022771"/>
    </source>
</evidence>
<evidence type="ECO:0000259" key="10">
    <source>
        <dbReference type="PROSITE" id="PS50114"/>
    </source>
</evidence>
<dbReference type="GO" id="GO:0043565">
    <property type="term" value="F:sequence-specific DNA binding"/>
    <property type="evidence" value="ECO:0007669"/>
    <property type="project" value="InterPro"/>
</dbReference>
<dbReference type="GO" id="GO:0008270">
    <property type="term" value="F:zinc ion binding"/>
    <property type="evidence" value="ECO:0007669"/>
    <property type="project" value="UniProtKB-KW"/>
</dbReference>
<reference evidence="11" key="1">
    <citation type="submission" date="2020-01" db="EMBL/GenBank/DDBJ databases">
        <authorList>
            <person name="Mishra B."/>
        </authorList>
    </citation>
    <scope>NUCLEOTIDE SEQUENCE [LARGE SCALE GENOMIC DNA]</scope>
</reference>
<keyword evidence="3" id="KW-0862">Zinc</keyword>
<feature type="compositionally biased region" description="Low complexity" evidence="9">
    <location>
        <begin position="83"/>
        <end position="98"/>
    </location>
</feature>
<dbReference type="AlphaFoldDB" id="A0A6D2KUK9"/>
<evidence type="ECO:0000256" key="5">
    <source>
        <dbReference type="ARBA" id="ARBA00023125"/>
    </source>
</evidence>
<dbReference type="EMBL" id="CACVBM020001662">
    <property type="protein sequence ID" value="CAA7056945.1"/>
    <property type="molecule type" value="Genomic_DNA"/>
</dbReference>
<proteinExistence type="inferred from homology"/>
<feature type="domain" description="GATA-type" evidence="10">
    <location>
        <begin position="121"/>
        <end position="142"/>
    </location>
</feature>
<evidence type="ECO:0000313" key="12">
    <source>
        <dbReference type="Proteomes" id="UP000467841"/>
    </source>
</evidence>
<keyword evidence="4" id="KW-0805">Transcription regulation</keyword>
<sequence>MTQGQYCHSCGVFYHHSHICCYEMRDGGSNIQNRVLVSITPTHTKTEYDNHSSSSSSSSVDCTLSLGTPSTRLSGKDEKDKGSTSSSISNFSDTSKTSPSNALPCYSRGVSSGSDSLLDHRCTNCDTTSTPLWRNGPRGPKLAATSRKISTEISKVMTQPRTDLRYAAIEMELTANRSTCGDFMWRDNESCV</sequence>
<dbReference type="Proteomes" id="UP000467841">
    <property type="component" value="Unassembled WGS sequence"/>
</dbReference>
<gene>
    <name evidence="11" type="ORF">MERR_LOCUS44181</name>
</gene>
<dbReference type="PANTHER" id="PTHR46813:SF12">
    <property type="entry name" value="GENOME ASSEMBLY, CHROMOSOME: A07"/>
    <property type="match status" value="1"/>
</dbReference>
<keyword evidence="2 8" id="KW-0863">Zinc-finger</keyword>
<evidence type="ECO:0000256" key="8">
    <source>
        <dbReference type="PROSITE-ProRule" id="PRU00094"/>
    </source>
</evidence>
<evidence type="ECO:0000256" key="9">
    <source>
        <dbReference type="SAM" id="MobiDB-lite"/>
    </source>
</evidence>
<dbReference type="GO" id="GO:0006355">
    <property type="term" value="P:regulation of DNA-templated transcription"/>
    <property type="evidence" value="ECO:0007669"/>
    <property type="project" value="InterPro"/>
</dbReference>
<dbReference type="InterPro" id="IPR013088">
    <property type="entry name" value="Znf_NHR/GATA"/>
</dbReference>
<dbReference type="SUPFAM" id="SSF57716">
    <property type="entry name" value="Glucocorticoid receptor-like (DNA-binding domain)"/>
    <property type="match status" value="1"/>
</dbReference>
<evidence type="ECO:0000313" key="11">
    <source>
        <dbReference type="EMBL" id="CAA7056945.1"/>
    </source>
</evidence>
<keyword evidence="1" id="KW-0479">Metal-binding</keyword>
<keyword evidence="12" id="KW-1185">Reference proteome</keyword>
<evidence type="ECO:0000256" key="4">
    <source>
        <dbReference type="ARBA" id="ARBA00023015"/>
    </source>
</evidence>
<feature type="region of interest" description="Disordered" evidence="9">
    <location>
        <begin position="68"/>
        <end position="100"/>
    </location>
</feature>
<evidence type="ECO:0000256" key="1">
    <source>
        <dbReference type="ARBA" id="ARBA00022723"/>
    </source>
</evidence>
<dbReference type="InterPro" id="IPR000679">
    <property type="entry name" value="Znf_GATA"/>
</dbReference>
<accession>A0A6D2KUK9</accession>
<evidence type="ECO:0000256" key="7">
    <source>
        <dbReference type="ARBA" id="ARBA00024019"/>
    </source>
</evidence>
<evidence type="ECO:0000256" key="6">
    <source>
        <dbReference type="ARBA" id="ARBA00023163"/>
    </source>
</evidence>
<dbReference type="OrthoDB" id="2162994at2759"/>
<evidence type="ECO:0000256" key="3">
    <source>
        <dbReference type="ARBA" id="ARBA00022833"/>
    </source>
</evidence>
<protein>
    <recommendedName>
        <fullName evidence="10">GATA-type domain-containing protein</fullName>
    </recommendedName>
</protein>
<dbReference type="SMART" id="SM00401">
    <property type="entry name" value="ZnF_GATA"/>
    <property type="match status" value="1"/>
</dbReference>
<comment type="caution">
    <text evidence="11">The sequence shown here is derived from an EMBL/GenBank/DDBJ whole genome shotgun (WGS) entry which is preliminary data.</text>
</comment>
<name>A0A6D2KUK9_9BRAS</name>
<organism evidence="11 12">
    <name type="scientific">Microthlaspi erraticum</name>
    <dbReference type="NCBI Taxonomy" id="1685480"/>
    <lineage>
        <taxon>Eukaryota</taxon>
        <taxon>Viridiplantae</taxon>
        <taxon>Streptophyta</taxon>
        <taxon>Embryophyta</taxon>
        <taxon>Tracheophyta</taxon>
        <taxon>Spermatophyta</taxon>
        <taxon>Magnoliopsida</taxon>
        <taxon>eudicotyledons</taxon>
        <taxon>Gunneridae</taxon>
        <taxon>Pentapetalae</taxon>
        <taxon>rosids</taxon>
        <taxon>malvids</taxon>
        <taxon>Brassicales</taxon>
        <taxon>Brassicaceae</taxon>
        <taxon>Coluteocarpeae</taxon>
        <taxon>Microthlaspi</taxon>
    </lineage>
</organism>